<evidence type="ECO:0000256" key="1">
    <source>
        <dbReference type="SAM" id="MobiDB-lite"/>
    </source>
</evidence>
<dbReference type="InterPro" id="IPR013830">
    <property type="entry name" value="SGNH_hydro"/>
</dbReference>
<feature type="signal peptide" evidence="2">
    <location>
        <begin position="1"/>
        <end position="26"/>
    </location>
</feature>
<feature type="region of interest" description="Disordered" evidence="1">
    <location>
        <begin position="81"/>
        <end position="102"/>
    </location>
</feature>
<dbReference type="AlphaFoldDB" id="A0A158KIF4"/>
<evidence type="ECO:0000313" key="5">
    <source>
        <dbReference type="Proteomes" id="UP000054770"/>
    </source>
</evidence>
<dbReference type="OrthoDB" id="164654at2"/>
<dbReference type="Pfam" id="PF13472">
    <property type="entry name" value="Lipase_GDSL_2"/>
    <property type="match status" value="1"/>
</dbReference>
<feature type="chain" id="PRO_5011113875" evidence="2">
    <location>
        <begin position="27"/>
        <end position="246"/>
    </location>
</feature>
<proteinExistence type="predicted"/>
<reference evidence="4" key="1">
    <citation type="submission" date="2016-01" db="EMBL/GenBank/DDBJ databases">
        <authorList>
            <person name="Peeters C."/>
        </authorList>
    </citation>
    <scope>NUCLEOTIDE SEQUENCE [LARGE SCALE GENOMIC DNA]</scope>
    <source>
        <strain evidence="4">LMG 22940</strain>
    </source>
</reference>
<dbReference type="InterPro" id="IPR036514">
    <property type="entry name" value="SGNH_hydro_sf"/>
</dbReference>
<evidence type="ECO:0000313" key="4">
    <source>
        <dbReference type="EMBL" id="SAL80559.1"/>
    </source>
</evidence>
<gene>
    <name evidence="4" type="ORF">AWB68_05882</name>
</gene>
<sequence length="246" mass="25939">MSRLPRNALAMMLLVAAVFVTMTARADELKRVLAFGDSLTWGAQPAKHGKLKRLPVSGRWPGAMQAALGKDYAVTEEGLNGRTVDVPDGKPQPPNGESLDGSAALPGILARGEPFDIVVIMLGSNDVNPQYDRTPARIAEGMDKLVRMVKDMHGGVTTFDTSPKVLIVAPPPLAVPAVANDAVVAAVDKSRQLAQAYAAVAAKEHVEFFDAGAVIQTDGVDGVHLSRGSQQALGRAIAEKVRAMSK</sequence>
<dbReference type="EMBL" id="FCON02000094">
    <property type="protein sequence ID" value="SAL80559.1"/>
    <property type="molecule type" value="Genomic_DNA"/>
</dbReference>
<name>A0A158KIF4_9BURK</name>
<dbReference type="InterPro" id="IPR051532">
    <property type="entry name" value="Ester_Hydrolysis_Enzymes"/>
</dbReference>
<comment type="caution">
    <text evidence="4">The sequence shown here is derived from an EMBL/GenBank/DDBJ whole genome shotgun (WGS) entry which is preliminary data.</text>
</comment>
<keyword evidence="2" id="KW-0732">Signal</keyword>
<dbReference type="RefSeq" id="WP_160110092.1">
    <property type="nucleotide sequence ID" value="NZ_FCON02000094.1"/>
</dbReference>
<feature type="domain" description="SGNH hydrolase-type esterase" evidence="3">
    <location>
        <begin position="34"/>
        <end position="226"/>
    </location>
</feature>
<organism evidence="4 5">
    <name type="scientific">Caballeronia choica</name>
    <dbReference type="NCBI Taxonomy" id="326476"/>
    <lineage>
        <taxon>Bacteria</taxon>
        <taxon>Pseudomonadati</taxon>
        <taxon>Pseudomonadota</taxon>
        <taxon>Betaproteobacteria</taxon>
        <taxon>Burkholderiales</taxon>
        <taxon>Burkholderiaceae</taxon>
        <taxon>Caballeronia</taxon>
    </lineage>
</organism>
<dbReference type="PANTHER" id="PTHR30383:SF29">
    <property type="entry name" value="SGNH HYDROLASE-TYPE ESTERASE DOMAIN-CONTAINING PROTEIN"/>
    <property type="match status" value="1"/>
</dbReference>
<dbReference type="PANTHER" id="PTHR30383">
    <property type="entry name" value="THIOESTERASE 1/PROTEASE 1/LYSOPHOSPHOLIPASE L1"/>
    <property type="match status" value="1"/>
</dbReference>
<evidence type="ECO:0000259" key="3">
    <source>
        <dbReference type="Pfam" id="PF13472"/>
    </source>
</evidence>
<protein>
    <submittedName>
        <fullName evidence="4">Lipolytic protein</fullName>
    </submittedName>
</protein>
<accession>A0A158KIF4</accession>
<dbReference type="Proteomes" id="UP000054770">
    <property type="component" value="Unassembled WGS sequence"/>
</dbReference>
<dbReference type="Gene3D" id="3.40.50.1110">
    <property type="entry name" value="SGNH hydrolase"/>
    <property type="match status" value="1"/>
</dbReference>
<keyword evidence="5" id="KW-1185">Reference proteome</keyword>
<evidence type="ECO:0000256" key="2">
    <source>
        <dbReference type="SAM" id="SignalP"/>
    </source>
</evidence>
<dbReference type="GO" id="GO:0016788">
    <property type="term" value="F:hydrolase activity, acting on ester bonds"/>
    <property type="evidence" value="ECO:0007669"/>
    <property type="project" value="UniProtKB-ARBA"/>
</dbReference>
<dbReference type="SUPFAM" id="SSF52266">
    <property type="entry name" value="SGNH hydrolase"/>
    <property type="match status" value="1"/>
</dbReference>